<feature type="compositionally biased region" description="Basic residues" evidence="12">
    <location>
        <begin position="1"/>
        <end position="10"/>
    </location>
</feature>
<dbReference type="SUPFAM" id="SSF52540">
    <property type="entry name" value="P-loop containing nucleoside triphosphate hydrolases"/>
    <property type="match status" value="1"/>
</dbReference>
<feature type="domain" description="Helicase C-terminal" evidence="14">
    <location>
        <begin position="938"/>
        <end position="1115"/>
    </location>
</feature>
<evidence type="ECO:0000256" key="6">
    <source>
        <dbReference type="ARBA" id="ARBA00022801"/>
    </source>
</evidence>
<dbReference type="SMART" id="SM00847">
    <property type="entry name" value="HA2"/>
    <property type="match status" value="1"/>
</dbReference>
<evidence type="ECO:0000256" key="8">
    <source>
        <dbReference type="ARBA" id="ARBA00022840"/>
    </source>
</evidence>
<organism evidence="15 16">
    <name type="scientific">Heterodermia speciosa</name>
    <dbReference type="NCBI Taxonomy" id="116794"/>
    <lineage>
        <taxon>Eukaryota</taxon>
        <taxon>Fungi</taxon>
        <taxon>Dikarya</taxon>
        <taxon>Ascomycota</taxon>
        <taxon>Pezizomycotina</taxon>
        <taxon>Lecanoromycetes</taxon>
        <taxon>OSLEUM clade</taxon>
        <taxon>Lecanoromycetidae</taxon>
        <taxon>Caliciales</taxon>
        <taxon>Physciaceae</taxon>
        <taxon>Heterodermia</taxon>
    </lineage>
</organism>
<evidence type="ECO:0000313" key="15">
    <source>
        <dbReference type="EMBL" id="CAF9938452.1"/>
    </source>
</evidence>
<dbReference type="Gene3D" id="1.20.120.1080">
    <property type="match status" value="1"/>
</dbReference>
<keyword evidence="9" id="KW-0694">RNA-binding</keyword>
<dbReference type="InterPro" id="IPR011545">
    <property type="entry name" value="DEAD/DEAH_box_helicase_dom"/>
</dbReference>
<evidence type="ECO:0000313" key="16">
    <source>
        <dbReference type="Proteomes" id="UP000664521"/>
    </source>
</evidence>
<evidence type="ECO:0000259" key="14">
    <source>
        <dbReference type="PROSITE" id="PS51194"/>
    </source>
</evidence>
<dbReference type="InterPro" id="IPR011709">
    <property type="entry name" value="DEAD-box_helicase_OB_fold"/>
</dbReference>
<dbReference type="PROSITE" id="PS51194">
    <property type="entry name" value="HELICASE_CTER"/>
    <property type="match status" value="1"/>
</dbReference>
<dbReference type="GO" id="GO:0003724">
    <property type="term" value="F:RNA helicase activity"/>
    <property type="evidence" value="ECO:0007669"/>
    <property type="project" value="UniProtKB-EC"/>
</dbReference>
<dbReference type="EC" id="3.6.4.13" evidence="2"/>
<evidence type="ECO:0000256" key="1">
    <source>
        <dbReference type="ARBA" id="ARBA00004229"/>
    </source>
</evidence>
<keyword evidence="3" id="KW-0150">Chloroplast</keyword>
<comment type="caution">
    <text evidence="15">The sequence shown here is derived from an EMBL/GenBank/DDBJ whole genome shotgun (WGS) entry which is preliminary data.</text>
</comment>
<dbReference type="FunFam" id="3.40.50.300:FF:000500">
    <property type="entry name" value="ATP-dependent RNA helicase DHX29"/>
    <property type="match status" value="1"/>
</dbReference>
<dbReference type="InterPro" id="IPR027417">
    <property type="entry name" value="P-loop_NTPase"/>
</dbReference>
<feature type="compositionally biased region" description="Basic and acidic residues" evidence="12">
    <location>
        <begin position="56"/>
        <end position="69"/>
    </location>
</feature>
<dbReference type="PANTHER" id="PTHR18934:SF145">
    <property type="entry name" value="ATP-DEPENDENT RNA HELICASE DHX57-RELATED"/>
    <property type="match status" value="1"/>
</dbReference>
<dbReference type="GO" id="GO:0005524">
    <property type="term" value="F:ATP binding"/>
    <property type="evidence" value="ECO:0007669"/>
    <property type="project" value="UniProtKB-KW"/>
</dbReference>
<evidence type="ECO:0000256" key="5">
    <source>
        <dbReference type="ARBA" id="ARBA00022741"/>
    </source>
</evidence>
<dbReference type="Pfam" id="PF07717">
    <property type="entry name" value="OB_NTP_bind"/>
    <property type="match status" value="1"/>
</dbReference>
<dbReference type="InterPro" id="IPR007502">
    <property type="entry name" value="Helicase-assoc_dom"/>
</dbReference>
<feature type="region of interest" description="Disordered" evidence="12">
    <location>
        <begin position="443"/>
        <end position="473"/>
    </location>
</feature>
<feature type="region of interest" description="Disordered" evidence="12">
    <location>
        <begin position="390"/>
        <end position="428"/>
    </location>
</feature>
<feature type="region of interest" description="Disordered" evidence="12">
    <location>
        <begin position="248"/>
        <end position="304"/>
    </location>
</feature>
<dbReference type="Proteomes" id="UP000664521">
    <property type="component" value="Unassembled WGS sequence"/>
</dbReference>
<dbReference type="Pfam" id="PF21010">
    <property type="entry name" value="HA2_C"/>
    <property type="match status" value="1"/>
</dbReference>
<gene>
    <name evidence="15" type="ORF">HETSPECPRED_001078</name>
</gene>
<dbReference type="SMART" id="SM00490">
    <property type="entry name" value="HELICc"/>
    <property type="match status" value="1"/>
</dbReference>
<evidence type="ECO:0000259" key="13">
    <source>
        <dbReference type="PROSITE" id="PS51192"/>
    </source>
</evidence>
<keyword evidence="7" id="KW-0347">Helicase</keyword>
<dbReference type="CDD" id="cd18791">
    <property type="entry name" value="SF2_C_RHA"/>
    <property type="match status" value="1"/>
</dbReference>
<evidence type="ECO:0000256" key="4">
    <source>
        <dbReference type="ARBA" id="ARBA00022640"/>
    </source>
</evidence>
<dbReference type="Gene3D" id="3.40.50.300">
    <property type="entry name" value="P-loop containing nucleotide triphosphate hydrolases"/>
    <property type="match status" value="2"/>
</dbReference>
<keyword evidence="10" id="KW-0809">Transit peptide</keyword>
<dbReference type="InterPro" id="IPR014001">
    <property type="entry name" value="Helicase_ATP-bd"/>
</dbReference>
<evidence type="ECO:0000256" key="9">
    <source>
        <dbReference type="ARBA" id="ARBA00022884"/>
    </source>
</evidence>
<evidence type="ECO:0000256" key="2">
    <source>
        <dbReference type="ARBA" id="ARBA00012552"/>
    </source>
</evidence>
<dbReference type="SMART" id="SM00487">
    <property type="entry name" value="DEXDc"/>
    <property type="match status" value="1"/>
</dbReference>
<comment type="catalytic activity">
    <reaction evidence="11">
        <text>ATP + H2O = ADP + phosphate + H(+)</text>
        <dbReference type="Rhea" id="RHEA:13065"/>
        <dbReference type="ChEBI" id="CHEBI:15377"/>
        <dbReference type="ChEBI" id="CHEBI:15378"/>
        <dbReference type="ChEBI" id="CHEBI:30616"/>
        <dbReference type="ChEBI" id="CHEBI:43474"/>
        <dbReference type="ChEBI" id="CHEBI:456216"/>
        <dbReference type="EC" id="3.6.4.13"/>
    </reaction>
</comment>
<evidence type="ECO:0000256" key="3">
    <source>
        <dbReference type="ARBA" id="ARBA00022528"/>
    </source>
</evidence>
<dbReference type="Pfam" id="PF00270">
    <property type="entry name" value="DEAD"/>
    <property type="match status" value="1"/>
</dbReference>
<evidence type="ECO:0000256" key="11">
    <source>
        <dbReference type="ARBA" id="ARBA00047984"/>
    </source>
</evidence>
<dbReference type="PANTHER" id="PTHR18934">
    <property type="entry name" value="ATP-DEPENDENT RNA HELICASE"/>
    <property type="match status" value="1"/>
</dbReference>
<feature type="compositionally biased region" description="Polar residues" evidence="12">
    <location>
        <begin position="633"/>
        <end position="642"/>
    </location>
</feature>
<dbReference type="Pfam" id="PF04408">
    <property type="entry name" value="WHD_HA2"/>
    <property type="match status" value="1"/>
</dbReference>
<feature type="compositionally biased region" description="Acidic residues" evidence="12">
    <location>
        <begin position="294"/>
        <end position="304"/>
    </location>
</feature>
<proteinExistence type="predicted"/>
<keyword evidence="16" id="KW-1185">Reference proteome</keyword>
<feature type="compositionally biased region" description="Polar residues" evidence="12">
    <location>
        <begin position="443"/>
        <end position="456"/>
    </location>
</feature>
<dbReference type="FunFam" id="1.20.120.1080:FF:000002">
    <property type="entry name" value="Putative ATP-dependent RNA helicase DHX36"/>
    <property type="match status" value="1"/>
</dbReference>
<feature type="region of interest" description="Disordered" evidence="12">
    <location>
        <begin position="1"/>
        <end position="69"/>
    </location>
</feature>
<reference evidence="15" key="1">
    <citation type="submission" date="2021-03" db="EMBL/GenBank/DDBJ databases">
        <authorList>
            <person name="Tagirdzhanova G."/>
        </authorList>
    </citation>
    <scope>NUCLEOTIDE SEQUENCE</scope>
</reference>
<evidence type="ECO:0000256" key="7">
    <source>
        <dbReference type="ARBA" id="ARBA00022806"/>
    </source>
</evidence>
<protein>
    <recommendedName>
        <fullName evidence="2">RNA helicase</fullName>
        <ecNumber evidence="2">3.6.4.13</ecNumber>
    </recommendedName>
</protein>
<keyword evidence="4" id="KW-0934">Plastid</keyword>
<dbReference type="PROSITE" id="PS51192">
    <property type="entry name" value="HELICASE_ATP_BIND_1"/>
    <property type="match status" value="1"/>
</dbReference>
<evidence type="ECO:0000256" key="12">
    <source>
        <dbReference type="SAM" id="MobiDB-lite"/>
    </source>
</evidence>
<dbReference type="GO" id="GO:0003723">
    <property type="term" value="F:RNA binding"/>
    <property type="evidence" value="ECO:0007669"/>
    <property type="project" value="UniProtKB-KW"/>
</dbReference>
<feature type="region of interest" description="Disordered" evidence="12">
    <location>
        <begin position="325"/>
        <end position="345"/>
    </location>
</feature>
<feature type="compositionally biased region" description="Low complexity" evidence="12">
    <location>
        <begin position="406"/>
        <end position="419"/>
    </location>
</feature>
<comment type="subcellular location">
    <subcellularLocation>
        <location evidence="1">Plastid</location>
        <location evidence="1">Chloroplast</location>
    </subcellularLocation>
</comment>
<dbReference type="InterPro" id="IPR001650">
    <property type="entry name" value="Helicase_C-like"/>
</dbReference>
<evidence type="ECO:0000256" key="10">
    <source>
        <dbReference type="ARBA" id="ARBA00022946"/>
    </source>
</evidence>
<feature type="compositionally biased region" description="Polar residues" evidence="12">
    <location>
        <begin position="19"/>
        <end position="46"/>
    </location>
</feature>
<dbReference type="OrthoDB" id="5600252at2759"/>
<dbReference type="InterPro" id="IPR048333">
    <property type="entry name" value="HA2_WH"/>
</dbReference>
<dbReference type="EMBL" id="CAJPDS010000113">
    <property type="protein sequence ID" value="CAF9938452.1"/>
    <property type="molecule type" value="Genomic_DNA"/>
</dbReference>
<dbReference type="FunFam" id="3.40.50.300:FF:000819">
    <property type="entry name" value="ATP dependent RNA helicase, putative"/>
    <property type="match status" value="1"/>
</dbReference>
<keyword evidence="6" id="KW-0378">Hydrolase</keyword>
<feature type="region of interest" description="Disordered" evidence="12">
    <location>
        <begin position="619"/>
        <end position="652"/>
    </location>
</feature>
<keyword evidence="8" id="KW-0067">ATP-binding</keyword>
<name>A0A8H3J0J1_9LECA</name>
<accession>A0A8H3J0J1</accession>
<feature type="domain" description="Helicase ATP-binding" evidence="13">
    <location>
        <begin position="690"/>
        <end position="861"/>
    </location>
</feature>
<dbReference type="CDD" id="cd17917">
    <property type="entry name" value="DEXHc_RHA-like"/>
    <property type="match status" value="1"/>
</dbReference>
<dbReference type="GO" id="GO:0016787">
    <property type="term" value="F:hydrolase activity"/>
    <property type="evidence" value="ECO:0007669"/>
    <property type="project" value="UniProtKB-KW"/>
</dbReference>
<dbReference type="Pfam" id="PF00271">
    <property type="entry name" value="Helicase_C"/>
    <property type="match status" value="1"/>
</dbReference>
<keyword evidence="5" id="KW-0547">Nucleotide-binding</keyword>
<sequence>MAPNRKKKKAVNNPGRGFATTSTPSKAKPQEQTAASEENAEPTASDQILRGQSHASEAEQPERELHELSPEELEAQLEESDLQLLAEKHGEKSRKDASHQASRLITEKRLLRSQAETLILHPWLPVDLMNLILSYVESQHRDGKSSAPASQAKVMAKDVPEDDIVIRVWTVEQTLTQMGFSLDQARDASRNLVKREFSGSPAAAVGKESIWGLTDCLNWLAMTCDASQLPGYEVISNANRPRTVIAKATTQDVVETPSSTPPGSRPTSPSPTEKKAFSEPSNVMHDNGRKQYSDDSDTETDDDPETLTAKYLTLKRQLYDLQPELAQIPRRGHPQSSKRMNIDAQGDNLNPRIVRLQRRLMEIETDILFDRETAQMQWKEASIALAKEASERKRLQLSDDTSSASRTPTNDRTTTPNQDLSDLTADPDDTASLGMLSDLFSSIDVTPSGTGPQQPNLEEKSISIREFGNPNGLKPRRVLEEACKARDSGCQAVFKIISRTSFNKRHSVVLKWSRDQPLPLPSPTAMVTSKADDRHLKVEMASIATPDASQSEGYVSTVALFILFSAVSKEEKVHFRLPGVWRDLWAEFSAAVKAESDAADRNLLRELRSMVSDQREKLAGAEGNIGPNRETCSKQNDATTVDQGIISGDPSRDRPELRALWASKISTPLFQRMLKFREGLPIWKFKNILLEAMRTNQAIIICGETGCGKSTQVPSFILEHELSSGRSCKIYCTEPRRISATSLARRVCEELGERKGDLGTPKSLVGYAIRLESKISPQTRLIYATTGIVMRMLEGSGDLGNITHLILDEVHERTIDSDFLLIILRKLMARRPALRVILMSATVNAKRFSDYLEGAPILNVPGRTYPVETRYLEDAIELTAYYDPKNVAAVDQFELGDDEDVKQDADSRSTRLKTLDGYSLRTRNTLASFDEYQIPYDLIVRLLETIATSRTYKSYSKAVLIFLPGIAEIRLLQTVVLGNPAFGEGWNVHALHSSIANEEQEQAFLVPPEGTRKIVLATNIAETGITIPDVTCVIDTGKHKEMRFDERRQLSRLIESFISRANAKQRRGRAGRVQNGLCFHLFSKARHDSLMSEEQAPEMLRLSLQDLVLRVKICNLGDIEHTLSEALDPPSSKNVRRAIDSLIDVKALTPSEDLTPLGKQLAKLPVDVFLGKLILLGSIFRCLDGALTIAAILTSKSPFSAPFGSRSQADLARLSFKRSDSDLLLVYNAYRAWRHVCVSNSMPEQQFCYKNYLSQQTLSNIEDLKAQLTGSLAEAGLIHLTAEARASLNRVHRRFVKLPNHYELNAENDLVLHSIIGWSFYPKLLKSEGRGWRNVANNQSISLAPNSVNKGSGSSPRWLSFYHIMQSSNKFYNAHETSSIEDFAIALVCGEAEFKVSQQATPILDKFFTDLQCW</sequence>